<organism evidence="1 2">
    <name type="scientific">Irpex rosettiformis</name>
    <dbReference type="NCBI Taxonomy" id="378272"/>
    <lineage>
        <taxon>Eukaryota</taxon>
        <taxon>Fungi</taxon>
        <taxon>Dikarya</taxon>
        <taxon>Basidiomycota</taxon>
        <taxon>Agaricomycotina</taxon>
        <taxon>Agaricomycetes</taxon>
        <taxon>Polyporales</taxon>
        <taxon>Irpicaceae</taxon>
        <taxon>Irpex</taxon>
    </lineage>
</organism>
<sequence length="424" mass="48196">MALTFLQKLQFAWNRFLLEFIPPPHARKSLTWQDVPAAFAYMLLYGFMAYLVRRRDTQLGRLLLLPSIIYLAIRGVFYYDFSHPDYMFHNWCRGLMGLSLIARSIDFAFARQGVRKAGEKQLPAVHETIPKPSNTQSVTRFLPHWASEAIEVSTTLRWIGWELGKGVSIPPDTRPKERSAFLKATFWRFIKNLLVVDILLECIKSYPGIGSPIGGTLFLPGLPPLQRYTLSTVITIISGTAMIAAFHAIQYFGTLIAVGLLGQSPELWPPLMNNPWASDSISDLWAKRWHQMLRRVFLVYGGIPGGWIAGRPGFILGTFFASGLLHECSIYVLGRGMDHRVTFFFTFQGVCVLLEVLWYKVTGRKVRGWGGRLWTFLIVLTTGQACLDAWFMRGLGGSRYISWWMSPAQMIIFPIVHQLIAALR</sequence>
<evidence type="ECO:0000313" key="1">
    <source>
        <dbReference type="EMBL" id="KAI0087178.1"/>
    </source>
</evidence>
<protein>
    <submittedName>
        <fullName evidence="1">Uncharacterized protein</fullName>
    </submittedName>
</protein>
<comment type="caution">
    <text evidence="1">The sequence shown here is derived from an EMBL/GenBank/DDBJ whole genome shotgun (WGS) entry which is preliminary data.</text>
</comment>
<reference evidence="1" key="1">
    <citation type="journal article" date="2021" name="Environ. Microbiol.">
        <title>Gene family expansions and transcriptome signatures uncover fungal adaptations to wood decay.</title>
        <authorList>
            <person name="Hage H."/>
            <person name="Miyauchi S."/>
            <person name="Viragh M."/>
            <person name="Drula E."/>
            <person name="Min B."/>
            <person name="Chaduli D."/>
            <person name="Navarro D."/>
            <person name="Favel A."/>
            <person name="Norest M."/>
            <person name="Lesage-Meessen L."/>
            <person name="Balint B."/>
            <person name="Merenyi Z."/>
            <person name="de Eugenio L."/>
            <person name="Morin E."/>
            <person name="Martinez A.T."/>
            <person name="Baldrian P."/>
            <person name="Stursova M."/>
            <person name="Martinez M.J."/>
            <person name="Novotny C."/>
            <person name="Magnuson J.K."/>
            <person name="Spatafora J.W."/>
            <person name="Maurice S."/>
            <person name="Pangilinan J."/>
            <person name="Andreopoulos W."/>
            <person name="LaButti K."/>
            <person name="Hundley H."/>
            <person name="Na H."/>
            <person name="Kuo A."/>
            <person name="Barry K."/>
            <person name="Lipzen A."/>
            <person name="Henrissat B."/>
            <person name="Riley R."/>
            <person name="Ahrendt S."/>
            <person name="Nagy L.G."/>
            <person name="Grigoriev I.V."/>
            <person name="Martin F."/>
            <person name="Rosso M.N."/>
        </authorList>
    </citation>
    <scope>NUCLEOTIDE SEQUENCE</scope>
    <source>
        <strain evidence="1">CBS 384.51</strain>
    </source>
</reference>
<gene>
    <name evidence="1" type="ORF">BDY19DRAFT_306135</name>
</gene>
<accession>A0ACB8TYK8</accession>
<dbReference type="Proteomes" id="UP001055072">
    <property type="component" value="Unassembled WGS sequence"/>
</dbReference>
<evidence type="ECO:0000313" key="2">
    <source>
        <dbReference type="Proteomes" id="UP001055072"/>
    </source>
</evidence>
<dbReference type="EMBL" id="MU274919">
    <property type="protein sequence ID" value="KAI0087178.1"/>
    <property type="molecule type" value="Genomic_DNA"/>
</dbReference>
<keyword evidence="2" id="KW-1185">Reference proteome</keyword>
<name>A0ACB8TYK8_9APHY</name>
<proteinExistence type="predicted"/>